<keyword evidence="4" id="KW-0964">Secreted</keyword>
<name>A0A4R6Q848_9FLAO</name>
<dbReference type="InterPro" id="IPR000805">
    <property type="entry name" value="Glyco_hydro_26"/>
</dbReference>
<dbReference type="InterPro" id="IPR016714">
    <property type="entry name" value="MANB/E"/>
</dbReference>
<dbReference type="InterPro" id="IPR017853">
    <property type="entry name" value="GH"/>
</dbReference>
<evidence type="ECO:0000259" key="9">
    <source>
        <dbReference type="PROSITE" id="PS51764"/>
    </source>
</evidence>
<keyword evidence="11" id="KW-1185">Reference proteome</keyword>
<feature type="active site" description="Nucleophile" evidence="5 8">
    <location>
        <position position="298"/>
    </location>
</feature>
<dbReference type="GO" id="GO:0006080">
    <property type="term" value="P:substituted mannan metabolic process"/>
    <property type="evidence" value="ECO:0007669"/>
    <property type="project" value="UniProtKB-UniRule"/>
</dbReference>
<keyword evidence="4" id="KW-0119">Carbohydrate metabolism</keyword>
<evidence type="ECO:0000256" key="3">
    <source>
        <dbReference type="ARBA" id="ARBA00023295"/>
    </source>
</evidence>
<dbReference type="PIRSF" id="PIRSF018168">
    <property type="entry name" value="Mannan-1_4-beta-mannosidase"/>
    <property type="match status" value="1"/>
</dbReference>
<keyword evidence="2 4" id="KW-0378">Hydrolase</keyword>
<dbReference type="EMBL" id="SNXR01000015">
    <property type="protein sequence ID" value="TDP58290.1"/>
    <property type="molecule type" value="Genomic_DNA"/>
</dbReference>
<protein>
    <recommendedName>
        <fullName evidence="4">Mannan endo-1,4-beta-mannosidase</fullName>
        <ecNumber evidence="4">3.2.1.78</ecNumber>
    </recommendedName>
</protein>
<dbReference type="PANTHER" id="PTHR40079:SF4">
    <property type="entry name" value="GH26 DOMAIN-CONTAINING PROTEIN-RELATED"/>
    <property type="match status" value="1"/>
</dbReference>
<proteinExistence type="inferred from homology"/>
<dbReference type="AlphaFoldDB" id="A0A4R6Q848"/>
<feature type="binding site" evidence="6">
    <location>
        <position position="129"/>
    </location>
    <ligand>
        <name>substrate</name>
    </ligand>
</feature>
<evidence type="ECO:0000256" key="1">
    <source>
        <dbReference type="ARBA" id="ARBA00007754"/>
    </source>
</evidence>
<evidence type="ECO:0000256" key="2">
    <source>
        <dbReference type="ARBA" id="ARBA00022801"/>
    </source>
</evidence>
<dbReference type="Gene3D" id="3.20.20.80">
    <property type="entry name" value="Glycosidases"/>
    <property type="match status" value="1"/>
</dbReference>
<dbReference type="InterPro" id="IPR022790">
    <property type="entry name" value="GH26_dom"/>
</dbReference>
<accession>A0A4R6Q848</accession>
<dbReference type="PANTHER" id="PTHR40079">
    <property type="entry name" value="MANNAN ENDO-1,4-BETA-MANNOSIDASE E-RELATED"/>
    <property type="match status" value="1"/>
</dbReference>
<dbReference type="GO" id="GO:0016985">
    <property type="term" value="F:mannan endo-1,4-beta-mannosidase activity"/>
    <property type="evidence" value="ECO:0007669"/>
    <property type="project" value="UniProtKB-UniRule"/>
</dbReference>
<organism evidence="10 11">
    <name type="scientific">Flavobacterium dankookense</name>
    <dbReference type="NCBI Taxonomy" id="706186"/>
    <lineage>
        <taxon>Bacteria</taxon>
        <taxon>Pseudomonadati</taxon>
        <taxon>Bacteroidota</taxon>
        <taxon>Flavobacteriia</taxon>
        <taxon>Flavobacteriales</taxon>
        <taxon>Flavobacteriaceae</taxon>
        <taxon>Flavobacterium</taxon>
    </lineage>
</organism>
<feature type="binding site" evidence="6">
    <location>
        <position position="261"/>
    </location>
    <ligand>
        <name>substrate</name>
    </ligand>
</feature>
<keyword evidence="3 4" id="KW-0326">Glycosidase</keyword>
<feature type="binding site" evidence="6">
    <location>
        <position position="196"/>
    </location>
    <ligand>
        <name>substrate</name>
    </ligand>
</feature>
<dbReference type="PRINTS" id="PR00739">
    <property type="entry name" value="GLHYDRLASE26"/>
</dbReference>
<evidence type="ECO:0000256" key="7">
    <source>
        <dbReference type="PIRSR" id="PIRSR018168-3"/>
    </source>
</evidence>
<evidence type="ECO:0000313" key="11">
    <source>
        <dbReference type="Proteomes" id="UP000295260"/>
    </source>
</evidence>
<dbReference type="GO" id="GO:0005576">
    <property type="term" value="C:extracellular region"/>
    <property type="evidence" value="ECO:0007669"/>
    <property type="project" value="UniProtKB-SubCell"/>
</dbReference>
<comment type="catalytic activity">
    <reaction evidence="4">
        <text>Random hydrolysis of (1-&gt;4)-beta-D-mannosidic linkages in mannans, galactomannans and glucomannans.</text>
        <dbReference type="EC" id="3.2.1.78"/>
    </reaction>
</comment>
<evidence type="ECO:0000313" key="10">
    <source>
        <dbReference type="EMBL" id="TDP58290.1"/>
    </source>
</evidence>
<dbReference type="SUPFAM" id="SSF51445">
    <property type="entry name" value="(Trans)glycosidases"/>
    <property type="match status" value="1"/>
</dbReference>
<evidence type="ECO:0000256" key="8">
    <source>
        <dbReference type="PROSITE-ProRule" id="PRU01100"/>
    </source>
</evidence>
<reference evidence="10 11" key="1">
    <citation type="submission" date="2019-03" db="EMBL/GenBank/DDBJ databases">
        <title>Genomic Encyclopedia of Archaeal and Bacterial Type Strains, Phase II (KMG-II): from individual species to whole genera.</title>
        <authorList>
            <person name="Goeker M."/>
        </authorList>
    </citation>
    <scope>NUCLEOTIDE SEQUENCE [LARGE SCALE GENOMIC DNA]</scope>
    <source>
        <strain evidence="10 11">DSM 25687</strain>
    </source>
</reference>
<dbReference type="RefSeq" id="WP_133533562.1">
    <property type="nucleotide sequence ID" value="NZ_SNXR01000015.1"/>
</dbReference>
<feature type="active site" description="Proton donor" evidence="5 8">
    <location>
        <position position="191"/>
    </location>
</feature>
<evidence type="ECO:0000256" key="4">
    <source>
        <dbReference type="PIRNR" id="PIRNR018168"/>
    </source>
</evidence>
<evidence type="ECO:0000256" key="6">
    <source>
        <dbReference type="PIRSR" id="PIRSR018168-2"/>
    </source>
</evidence>
<dbReference type="EC" id="3.2.1.78" evidence="4"/>
<dbReference type="PROSITE" id="PS51257">
    <property type="entry name" value="PROKAR_LIPOPROTEIN"/>
    <property type="match status" value="1"/>
</dbReference>
<comment type="subcellular location">
    <subcellularLocation>
        <location evidence="4">Secreted</location>
    </subcellularLocation>
</comment>
<evidence type="ECO:0000256" key="5">
    <source>
        <dbReference type="PIRSR" id="PIRSR018168-1"/>
    </source>
</evidence>
<dbReference type="Proteomes" id="UP000295260">
    <property type="component" value="Unassembled WGS sequence"/>
</dbReference>
<comment type="caution">
    <text evidence="10">The sequence shown here is derived from an EMBL/GenBank/DDBJ whole genome shotgun (WGS) entry which is preliminary data.</text>
</comment>
<feature type="domain" description="GH26" evidence="9">
    <location>
        <begin position="36"/>
        <end position="369"/>
    </location>
</feature>
<sequence>MKKHLLYSFCLLTIFSCQSQKISSNNKLLCDKEATAETINLYKNLFTLQEKGVMFGQQDVLAYGVNWKYEEGRSDIKDVTGDHPAIYGWDLGGTEHNSPNDIDGVPFDKMKRWIGEIYDRNGVNTISWHMDNPFTGKNAWDITPNSFASILPNGSKHELYKKWLDNSIVFFNSIKGKDGKKVPILFRPFHELTGNWFWWCKNNGTPEQFKEVWKFTVDYYKSKGVHNLIYVYNTSMVKSREEFLEYYPGEDYVDILSFDNYLYTDPTKDNSFVENNFKLFGIMDEIAKEQNKLIAFAETGYEQIPYDKFWTKTLIESIGNYKISFVLAWRNHGWQESEKKMHYYVPFKGHPNEKDFIDFYNLEKTLFQKDVSKFNLYK</sequence>
<dbReference type="PROSITE" id="PS51764">
    <property type="entry name" value="GH26"/>
    <property type="match status" value="1"/>
</dbReference>
<dbReference type="Pfam" id="PF02156">
    <property type="entry name" value="Glyco_hydro_26"/>
    <property type="match status" value="1"/>
</dbReference>
<feature type="site" description="Plays an important role in maintaining the position of the catalytic nucleophile" evidence="7">
    <location>
        <position position="190"/>
    </location>
</feature>
<comment type="similarity">
    <text evidence="1 4 8">Belongs to the glycosyl hydrolase 26 family.</text>
</comment>
<dbReference type="OrthoDB" id="9816550at2"/>
<gene>
    <name evidence="10" type="ORF">BC748_2327</name>
</gene>